<dbReference type="AlphaFoldDB" id="A0A1L7WBN2"/>
<sequence length="298" mass="34863">MAPIESQDVVRYNNGYGDFCFGRWTNRSTGSSYYRKVYDQQYWEKGSNGVTVPELNGFKKEGPFPFFKLPLHLREEIYHLLLGPLYIYSTEDKYSFICLTLKAPPILDDDAFDRDYDSKLPYEPQTTLAEDDLGSGGDRKDRLYLEWLRKLSNVSTLLRKELTQVFWVRIRLNVNTWHMRYIPALLEDRPQIHSRIKQLHTSLNFEMTPISTVKPVLEEFSTVCDGISPELKLDQLDLFVDVEEYEAEDLVSLLEKSTTRVVSAIRRLQVSKRISLDVFIYMPDGEECFDTEDEETDF</sequence>
<accession>A0A1L7WBN2</accession>
<proteinExistence type="predicted"/>
<reference evidence="1 2" key="1">
    <citation type="submission" date="2016-03" db="EMBL/GenBank/DDBJ databases">
        <authorList>
            <person name="Ploux O."/>
        </authorList>
    </citation>
    <scope>NUCLEOTIDE SEQUENCE [LARGE SCALE GENOMIC DNA]</scope>
    <source>
        <strain evidence="1 2">UAMH 11012</strain>
    </source>
</reference>
<dbReference type="OrthoDB" id="3558721at2759"/>
<dbReference type="Proteomes" id="UP000184330">
    <property type="component" value="Unassembled WGS sequence"/>
</dbReference>
<gene>
    <name evidence="1" type="ORF">PAC_00052</name>
</gene>
<protein>
    <submittedName>
        <fullName evidence="1">Uncharacterized protein</fullName>
    </submittedName>
</protein>
<organism evidence="1 2">
    <name type="scientific">Phialocephala subalpina</name>
    <dbReference type="NCBI Taxonomy" id="576137"/>
    <lineage>
        <taxon>Eukaryota</taxon>
        <taxon>Fungi</taxon>
        <taxon>Dikarya</taxon>
        <taxon>Ascomycota</taxon>
        <taxon>Pezizomycotina</taxon>
        <taxon>Leotiomycetes</taxon>
        <taxon>Helotiales</taxon>
        <taxon>Mollisiaceae</taxon>
        <taxon>Phialocephala</taxon>
        <taxon>Phialocephala fortinii species complex</taxon>
    </lineage>
</organism>
<evidence type="ECO:0000313" key="1">
    <source>
        <dbReference type="EMBL" id="CZR50180.1"/>
    </source>
</evidence>
<name>A0A1L7WBN2_9HELO</name>
<keyword evidence="2" id="KW-1185">Reference proteome</keyword>
<evidence type="ECO:0000313" key="2">
    <source>
        <dbReference type="Proteomes" id="UP000184330"/>
    </source>
</evidence>
<dbReference type="EMBL" id="FJOG01000001">
    <property type="protein sequence ID" value="CZR50180.1"/>
    <property type="molecule type" value="Genomic_DNA"/>
</dbReference>